<proteinExistence type="predicted"/>
<reference evidence="1 2" key="1">
    <citation type="submission" date="2019-08" db="EMBL/GenBank/DDBJ databases">
        <title>Bacillus genomes from the desert of Cuatro Cienegas, Coahuila.</title>
        <authorList>
            <person name="Olmedo-Alvarez G."/>
        </authorList>
    </citation>
    <scope>NUCLEOTIDE SEQUENCE [LARGE SCALE GENOMIC DNA]</scope>
    <source>
        <strain evidence="1 2">CH128b_4D</strain>
    </source>
</reference>
<name>A0A5D4M7D1_9BACI</name>
<dbReference type="InterPro" id="IPR046318">
    <property type="entry name" value="DUF5344"/>
</dbReference>
<dbReference type="Proteomes" id="UP000325182">
    <property type="component" value="Unassembled WGS sequence"/>
</dbReference>
<dbReference type="Pfam" id="PF17279">
    <property type="entry name" value="DUF5344"/>
    <property type="match status" value="1"/>
</dbReference>
<evidence type="ECO:0000313" key="2">
    <source>
        <dbReference type="Proteomes" id="UP000325182"/>
    </source>
</evidence>
<evidence type="ECO:0008006" key="3">
    <source>
        <dbReference type="Google" id="ProtNLM"/>
    </source>
</evidence>
<comment type="caution">
    <text evidence="1">The sequence shown here is derived from an EMBL/GenBank/DDBJ whole genome shotgun (WGS) entry which is preliminary data.</text>
</comment>
<accession>A0A5D4M7D1</accession>
<gene>
    <name evidence="1" type="ORF">FZC84_19335</name>
</gene>
<dbReference type="RefSeq" id="WP_113927145.1">
    <property type="nucleotide sequence ID" value="NZ_VTEG01000021.1"/>
</dbReference>
<sequence>MAAEIKVNYAEVESGISKIKSSLHNMPAEAGPSIAGNVLDSVDRLNLLNLKLEQVLASYQNLLNQNLDTTSRSVAFMQDSDQRVARGIQTK</sequence>
<dbReference type="EMBL" id="VTEG01000021">
    <property type="protein sequence ID" value="TYR97387.1"/>
    <property type="molecule type" value="Genomic_DNA"/>
</dbReference>
<protein>
    <recommendedName>
        <fullName evidence="3">YwqI/YxiC family protein</fullName>
    </recommendedName>
</protein>
<evidence type="ECO:0000313" key="1">
    <source>
        <dbReference type="EMBL" id="TYR97387.1"/>
    </source>
</evidence>
<organism evidence="1 2">
    <name type="scientific">Rossellomorea vietnamensis</name>
    <dbReference type="NCBI Taxonomy" id="218284"/>
    <lineage>
        <taxon>Bacteria</taxon>
        <taxon>Bacillati</taxon>
        <taxon>Bacillota</taxon>
        <taxon>Bacilli</taxon>
        <taxon>Bacillales</taxon>
        <taxon>Bacillaceae</taxon>
        <taxon>Rossellomorea</taxon>
    </lineage>
</organism>
<dbReference type="AlphaFoldDB" id="A0A5D4M7D1"/>